<evidence type="ECO:0000313" key="3">
    <source>
        <dbReference type="EMBL" id="GAC32291.1"/>
    </source>
</evidence>
<feature type="domain" description="SnoaL-like" evidence="2">
    <location>
        <begin position="50"/>
        <end position="161"/>
    </location>
</feature>
<dbReference type="RefSeq" id="WP_007104089.1">
    <property type="nucleotide sequence ID" value="NZ_BAER01000035.1"/>
</dbReference>
<organism evidence="3 4">
    <name type="scientific">Paraglaciecola polaris LMG 21857</name>
    <dbReference type="NCBI Taxonomy" id="1129793"/>
    <lineage>
        <taxon>Bacteria</taxon>
        <taxon>Pseudomonadati</taxon>
        <taxon>Pseudomonadota</taxon>
        <taxon>Gammaproteobacteria</taxon>
        <taxon>Alteromonadales</taxon>
        <taxon>Alteromonadaceae</taxon>
        <taxon>Paraglaciecola</taxon>
    </lineage>
</organism>
<name>K6Z813_9ALTE</name>
<dbReference type="Gene3D" id="3.10.450.50">
    <property type="match status" value="1"/>
</dbReference>
<evidence type="ECO:0000259" key="2">
    <source>
        <dbReference type="Pfam" id="PF13474"/>
    </source>
</evidence>
<dbReference type="Pfam" id="PF13474">
    <property type="entry name" value="SnoaL_3"/>
    <property type="match status" value="1"/>
</dbReference>
<reference evidence="4" key="1">
    <citation type="journal article" date="2014" name="Environ. Microbiol.">
        <title>Comparative genomics of the marine bacterial genus Glaciecola reveals the high degree of genomic diversity and genomic characteristic for cold adaptation.</title>
        <authorList>
            <person name="Qin Q.L."/>
            <person name="Xie B.B."/>
            <person name="Yu Y."/>
            <person name="Shu Y.L."/>
            <person name="Rong J.C."/>
            <person name="Zhang Y.J."/>
            <person name="Zhao D.L."/>
            <person name="Chen X.L."/>
            <person name="Zhang X.Y."/>
            <person name="Chen B."/>
            <person name="Zhou B.C."/>
            <person name="Zhang Y.Z."/>
        </authorList>
    </citation>
    <scope>NUCLEOTIDE SEQUENCE [LARGE SCALE GENOMIC DNA]</scope>
    <source>
        <strain evidence="4">LMG 21857</strain>
    </source>
</reference>
<gene>
    <name evidence="3" type="ORF">GPLA_1377</name>
</gene>
<dbReference type="EMBL" id="BAER01000035">
    <property type="protein sequence ID" value="GAC32291.1"/>
    <property type="molecule type" value="Genomic_DNA"/>
</dbReference>
<dbReference type="AlphaFoldDB" id="K6Z813"/>
<sequence length="162" mass="18086">MLINTVRNTLIASAVIFCASFSLNIYAHGNEVHETKDPMFVGLELAPAKTVSAFHQALKQGDQAAARATLADDVLIFEGGVERSADEYANHHMLTDMKFLAQMNSTPLEQQVYVLGDLAYSVARNRTQGEYKDKTLDYIGFETIVLKKVDALWKIAHIHWSK</sequence>
<feature type="signal peptide" evidence="1">
    <location>
        <begin position="1"/>
        <end position="27"/>
    </location>
</feature>
<comment type="caution">
    <text evidence="3">The sequence shown here is derived from an EMBL/GenBank/DDBJ whole genome shotgun (WGS) entry which is preliminary data.</text>
</comment>
<dbReference type="Proteomes" id="UP000006322">
    <property type="component" value="Unassembled WGS sequence"/>
</dbReference>
<evidence type="ECO:0000313" key="4">
    <source>
        <dbReference type="Proteomes" id="UP000006322"/>
    </source>
</evidence>
<accession>K6Z813</accession>
<protein>
    <recommendedName>
        <fullName evidence="2">SnoaL-like domain-containing protein</fullName>
    </recommendedName>
</protein>
<keyword evidence="4" id="KW-1185">Reference proteome</keyword>
<feature type="chain" id="PRO_5003898111" description="SnoaL-like domain-containing protein" evidence="1">
    <location>
        <begin position="28"/>
        <end position="162"/>
    </location>
</feature>
<evidence type="ECO:0000256" key="1">
    <source>
        <dbReference type="SAM" id="SignalP"/>
    </source>
</evidence>
<keyword evidence="1" id="KW-0732">Signal</keyword>
<dbReference type="SUPFAM" id="SSF54427">
    <property type="entry name" value="NTF2-like"/>
    <property type="match status" value="1"/>
</dbReference>
<dbReference type="InterPro" id="IPR032710">
    <property type="entry name" value="NTF2-like_dom_sf"/>
</dbReference>
<dbReference type="InterPro" id="IPR037401">
    <property type="entry name" value="SnoaL-like"/>
</dbReference>
<proteinExistence type="predicted"/>
<dbReference type="STRING" id="1129793.GPLA_1377"/>
<dbReference type="OrthoDB" id="6196903at2"/>